<organism evidence="3 4">
    <name type="scientific">Podospora appendiculata</name>
    <dbReference type="NCBI Taxonomy" id="314037"/>
    <lineage>
        <taxon>Eukaryota</taxon>
        <taxon>Fungi</taxon>
        <taxon>Dikarya</taxon>
        <taxon>Ascomycota</taxon>
        <taxon>Pezizomycotina</taxon>
        <taxon>Sordariomycetes</taxon>
        <taxon>Sordariomycetidae</taxon>
        <taxon>Sordariales</taxon>
        <taxon>Podosporaceae</taxon>
        <taxon>Podospora</taxon>
    </lineage>
</organism>
<sequence length="468" mass="52087">MQPTLHPDHWQPGQAGTSVDTTTSMAWRERFGPCETLSHPMTSENRTRWSDIMHESLEFAKSIYEPDCQFLEDYVPENQDDILIFSRQLRAAGHDNDRDPADDAFFLLDPSPRKCAAAAAAKLSFLSPPPPYSLVPLQDSMSPSSSSSNNQRIVVRNKFQKFPRLPGELQNKIWLAAVPPIFIDVYPATDVHGNVVMLVGAQYSRGFSAPEPGTTWKTRANPLYTASSESRSLAIHHFGRRGRGCVPFSKASDTLVIRTHLYGTHYWASGIHPLIPAADLARAQNVVLKATCSTSRLCARPHSAGTQRLVGFLGAAMPNLRHLTVLANESDNCAHYQPRALGLRPKYRVQGYDSAVHSSYSFWVASVLSALERLAGGARTDTERREGRGYTNIPFRRLEGFHFSLRVGENGFPLLCSGLKPSSMTETPDGSGTEGSKENPVYHQPYYIWEMPGARPDRAWFADPEREE</sequence>
<evidence type="ECO:0000256" key="1">
    <source>
        <dbReference type="SAM" id="MobiDB-lite"/>
    </source>
</evidence>
<proteinExistence type="predicted"/>
<name>A0AAE0XHA2_9PEZI</name>
<comment type="caution">
    <text evidence="3">The sequence shown here is derived from an EMBL/GenBank/DDBJ whole genome shotgun (WGS) entry which is preliminary data.</text>
</comment>
<gene>
    <name evidence="3" type="ORF">B0T22DRAFT_436608</name>
</gene>
<evidence type="ECO:0000259" key="2">
    <source>
        <dbReference type="Pfam" id="PF20150"/>
    </source>
</evidence>
<evidence type="ECO:0000313" key="3">
    <source>
        <dbReference type="EMBL" id="KAK3693424.1"/>
    </source>
</evidence>
<feature type="domain" description="2EXR" evidence="2">
    <location>
        <begin position="159"/>
        <end position="255"/>
    </location>
</feature>
<protein>
    <recommendedName>
        <fullName evidence="2">2EXR domain-containing protein</fullName>
    </recommendedName>
</protein>
<reference evidence="3" key="1">
    <citation type="journal article" date="2023" name="Mol. Phylogenet. Evol.">
        <title>Genome-scale phylogeny and comparative genomics of the fungal order Sordariales.</title>
        <authorList>
            <person name="Hensen N."/>
            <person name="Bonometti L."/>
            <person name="Westerberg I."/>
            <person name="Brannstrom I.O."/>
            <person name="Guillou S."/>
            <person name="Cros-Aarteil S."/>
            <person name="Calhoun S."/>
            <person name="Haridas S."/>
            <person name="Kuo A."/>
            <person name="Mondo S."/>
            <person name="Pangilinan J."/>
            <person name="Riley R."/>
            <person name="LaButti K."/>
            <person name="Andreopoulos B."/>
            <person name="Lipzen A."/>
            <person name="Chen C."/>
            <person name="Yan M."/>
            <person name="Daum C."/>
            <person name="Ng V."/>
            <person name="Clum A."/>
            <person name="Steindorff A."/>
            <person name="Ohm R.A."/>
            <person name="Martin F."/>
            <person name="Silar P."/>
            <person name="Natvig D.O."/>
            <person name="Lalanne C."/>
            <person name="Gautier V."/>
            <person name="Ament-Velasquez S.L."/>
            <person name="Kruys A."/>
            <person name="Hutchinson M.I."/>
            <person name="Powell A.J."/>
            <person name="Barry K."/>
            <person name="Miller A.N."/>
            <person name="Grigoriev I.V."/>
            <person name="Debuchy R."/>
            <person name="Gladieux P."/>
            <person name="Hiltunen Thoren M."/>
            <person name="Johannesson H."/>
        </authorList>
    </citation>
    <scope>NUCLEOTIDE SEQUENCE</scope>
    <source>
        <strain evidence="3">CBS 314.62</strain>
    </source>
</reference>
<dbReference type="InterPro" id="IPR045518">
    <property type="entry name" value="2EXR"/>
</dbReference>
<dbReference type="EMBL" id="JAULSO010000001">
    <property type="protein sequence ID" value="KAK3693424.1"/>
    <property type="molecule type" value="Genomic_DNA"/>
</dbReference>
<reference evidence="3" key="2">
    <citation type="submission" date="2023-06" db="EMBL/GenBank/DDBJ databases">
        <authorList>
            <consortium name="Lawrence Berkeley National Laboratory"/>
            <person name="Haridas S."/>
            <person name="Hensen N."/>
            <person name="Bonometti L."/>
            <person name="Westerberg I."/>
            <person name="Brannstrom I.O."/>
            <person name="Guillou S."/>
            <person name="Cros-Aarteil S."/>
            <person name="Calhoun S."/>
            <person name="Kuo A."/>
            <person name="Mondo S."/>
            <person name="Pangilinan J."/>
            <person name="Riley R."/>
            <person name="Labutti K."/>
            <person name="Andreopoulos B."/>
            <person name="Lipzen A."/>
            <person name="Chen C."/>
            <person name="Yanf M."/>
            <person name="Daum C."/>
            <person name="Ng V."/>
            <person name="Clum A."/>
            <person name="Steindorff A."/>
            <person name="Ohm R."/>
            <person name="Martin F."/>
            <person name="Silar P."/>
            <person name="Natvig D."/>
            <person name="Lalanne C."/>
            <person name="Gautier V."/>
            <person name="Ament-Velasquez S.L."/>
            <person name="Kruys A."/>
            <person name="Hutchinson M.I."/>
            <person name="Powell A.J."/>
            <person name="Barry K."/>
            <person name="Miller A.N."/>
            <person name="Grigoriev I.V."/>
            <person name="Debuchy R."/>
            <person name="Gladieux P."/>
            <person name="Thoren M.H."/>
            <person name="Johannesson H."/>
        </authorList>
    </citation>
    <scope>NUCLEOTIDE SEQUENCE</scope>
    <source>
        <strain evidence="3">CBS 314.62</strain>
    </source>
</reference>
<dbReference type="Pfam" id="PF20150">
    <property type="entry name" value="2EXR"/>
    <property type="match status" value="1"/>
</dbReference>
<evidence type="ECO:0000313" key="4">
    <source>
        <dbReference type="Proteomes" id="UP001270362"/>
    </source>
</evidence>
<feature type="region of interest" description="Disordered" evidence="1">
    <location>
        <begin position="1"/>
        <end position="21"/>
    </location>
</feature>
<keyword evidence="4" id="KW-1185">Reference proteome</keyword>
<dbReference type="AlphaFoldDB" id="A0AAE0XHA2"/>
<dbReference type="Proteomes" id="UP001270362">
    <property type="component" value="Unassembled WGS sequence"/>
</dbReference>
<accession>A0AAE0XHA2</accession>